<protein>
    <submittedName>
        <fullName evidence="4">Uncharacterized protein</fullName>
    </submittedName>
</protein>
<comment type="caution">
    <text evidence="4">The sequence shown here is derived from an EMBL/GenBank/DDBJ whole genome shotgun (WGS) entry which is preliminary data.</text>
</comment>
<evidence type="ECO:0000259" key="3">
    <source>
        <dbReference type="Pfam" id="PF26449"/>
    </source>
</evidence>
<gene>
    <name evidence="4" type="ORF">A3A78_00565</name>
</gene>
<dbReference type="AlphaFoldDB" id="A0A1F4VDS5"/>
<dbReference type="CDD" id="cd01127">
    <property type="entry name" value="TrwB_TraG_TraD_VirD4"/>
    <property type="match status" value="1"/>
</dbReference>
<feature type="domain" description="Type IV secretion system coupling protein TraD DNA-binding" evidence="2">
    <location>
        <begin position="403"/>
        <end position="698"/>
    </location>
</feature>
<dbReference type="InterPro" id="IPR027417">
    <property type="entry name" value="P-loop_NTPase"/>
</dbReference>
<name>A0A1F4VDS5_UNCKA</name>
<reference evidence="4 5" key="1">
    <citation type="journal article" date="2016" name="Nat. Commun.">
        <title>Thousands of microbial genomes shed light on interconnected biogeochemical processes in an aquifer system.</title>
        <authorList>
            <person name="Anantharaman K."/>
            <person name="Brown C.T."/>
            <person name="Hug L.A."/>
            <person name="Sharon I."/>
            <person name="Castelle C.J."/>
            <person name="Probst A.J."/>
            <person name="Thomas B.C."/>
            <person name="Singh A."/>
            <person name="Wilkins M.J."/>
            <person name="Karaoz U."/>
            <person name="Brodie E.L."/>
            <person name="Williams K.H."/>
            <person name="Hubbard S.S."/>
            <person name="Banfield J.F."/>
        </authorList>
    </citation>
    <scope>NUCLEOTIDE SEQUENCE [LARGE SCALE GENOMIC DNA]</scope>
</reference>
<dbReference type="Pfam" id="PF26449">
    <property type="entry name" value="DUF8128"/>
    <property type="match status" value="1"/>
</dbReference>
<evidence type="ECO:0000259" key="2">
    <source>
        <dbReference type="Pfam" id="PF10412"/>
    </source>
</evidence>
<proteinExistence type="predicted"/>
<dbReference type="Pfam" id="PF10412">
    <property type="entry name" value="TrwB_AAD_bind"/>
    <property type="match status" value="1"/>
</dbReference>
<dbReference type="InterPro" id="IPR058441">
    <property type="entry name" value="DUF8128"/>
</dbReference>
<dbReference type="Gene3D" id="3.40.50.300">
    <property type="entry name" value="P-loop containing nucleotide triphosphate hydrolases"/>
    <property type="match status" value="2"/>
</dbReference>
<evidence type="ECO:0000313" key="4">
    <source>
        <dbReference type="EMBL" id="OGC55436.1"/>
    </source>
</evidence>
<dbReference type="PANTHER" id="PTHR30121:SF6">
    <property type="entry name" value="SLR6007 PROTEIN"/>
    <property type="match status" value="1"/>
</dbReference>
<organism evidence="4 5">
    <name type="scientific">candidate division WWE3 bacterium RIFCSPLOWO2_01_FULL_41_18</name>
    <dbReference type="NCBI Taxonomy" id="1802625"/>
    <lineage>
        <taxon>Bacteria</taxon>
        <taxon>Katanobacteria</taxon>
    </lineage>
</organism>
<feature type="domain" description="DUF8128" evidence="3">
    <location>
        <begin position="78"/>
        <end position="366"/>
    </location>
</feature>
<dbReference type="PANTHER" id="PTHR30121">
    <property type="entry name" value="UNCHARACTERIZED PROTEIN YJGR-RELATED"/>
    <property type="match status" value="1"/>
</dbReference>
<accession>A0A1F4VDS5</accession>
<dbReference type="InterPro" id="IPR019476">
    <property type="entry name" value="T4SS_TraD_DNA-bd"/>
</dbReference>
<dbReference type="SUPFAM" id="SSF52540">
    <property type="entry name" value="P-loop containing nucleoside triphosphate hydrolases"/>
    <property type="match status" value="1"/>
</dbReference>
<evidence type="ECO:0000313" key="5">
    <source>
        <dbReference type="Proteomes" id="UP000176504"/>
    </source>
</evidence>
<feature type="region of interest" description="Disordered" evidence="1">
    <location>
        <begin position="816"/>
        <end position="854"/>
    </location>
</feature>
<dbReference type="EMBL" id="MEVI01000002">
    <property type="protein sequence ID" value="OGC55436.1"/>
    <property type="molecule type" value="Genomic_DNA"/>
</dbReference>
<sequence>MPLNILLPSIIVLFATIFAYRSLRRKSLGGYTETFENVFLEIKVPKELDVEHIDLQTAPIASEHMFASLHGLLKVTPKEQEHFSFEIISSPKGIKFYAVVPKSIHSYVESQIYAQYPRAVIFEVPDYIESVDRTGKVVLGTDVRLSKDYYFPIKTFKDFEVDPISAITSALSEVKEDEQVWLQLLVRPIPDVWQEEGYKYVTDVREGTIKRAGGSLVSTLGKELSELFFNVIKRISTPPEVTAFPARTAAALPPRLSPGQELEIKAIENKLTKMGFECVIRVLAIADSTEVAKLRLRSVIASLKQFSTANLNSFIASGDYDDSREFFDAYRLRKFSEDGSYIFNTEELGSIYHLPAAGVETPLISWSYAKRSEPPLNIPTEGSTLFGITTYRNKEVKFGIKDEDRRRHVYAIGKTGSGKSQLFRNMIIQDMRNGKGVGVLDPHGTLIDELLEAIPDDRVKDVVYFDPSDSERPPALNMLEVLDPDQKNLMASGIVSAIKQHFGFSWGPRLEYLLNICILTLLEVEGTTLLGLTRLLMDDNYRKFITYYVKDPVIKDFWEKEFKEMKGNQKLLTEAVAPIQNKIGRFLSSSTIRNILGRAKSTVRIDEIMNTGKIFLINLSIGKIGEDNANLLGSLLVSRMQFVALQRARIPEAERRDFYLFVDEFQNFASGGFESILSEARKYRLSLHLTHQYTLQLPEEILNAVFGNVGTIISFAVGAPDAEILAKEFAPVFDENDLISLERQHMYLKLMIEGQTSKPFSALSMPRITDLTNNGAKAKELSRETYGQDRQYVEERIRQWVERKFDLGMAIAEENRVKEGSVTGDQGSLPLKRQEGPSFDGKIEGEVVLGSRGE</sequence>
<dbReference type="Proteomes" id="UP000176504">
    <property type="component" value="Unassembled WGS sequence"/>
</dbReference>
<dbReference type="InterPro" id="IPR051162">
    <property type="entry name" value="T4SS_component"/>
</dbReference>
<evidence type="ECO:0000256" key="1">
    <source>
        <dbReference type="SAM" id="MobiDB-lite"/>
    </source>
</evidence>